<organism evidence="7">
    <name type="scientific">marine metagenome</name>
    <dbReference type="NCBI Taxonomy" id="408172"/>
    <lineage>
        <taxon>unclassified sequences</taxon>
        <taxon>metagenomes</taxon>
        <taxon>ecological metagenomes</taxon>
    </lineage>
</organism>
<dbReference type="PANTHER" id="PTHR30294:SF29">
    <property type="entry name" value="MULTIDRUG ABC TRANSPORTER PERMEASE YBHS-RELATED"/>
    <property type="match status" value="1"/>
</dbReference>
<keyword evidence="3 6" id="KW-0812">Transmembrane</keyword>
<feature type="transmembrane region" description="Helical" evidence="6">
    <location>
        <begin position="27"/>
        <end position="45"/>
    </location>
</feature>
<keyword evidence="5 6" id="KW-0472">Membrane</keyword>
<evidence type="ECO:0000256" key="6">
    <source>
        <dbReference type="SAM" id="Phobius"/>
    </source>
</evidence>
<evidence type="ECO:0008006" key="8">
    <source>
        <dbReference type="Google" id="ProtNLM"/>
    </source>
</evidence>
<keyword evidence="4 6" id="KW-1133">Transmembrane helix</keyword>
<accession>A0A381XQX1</accession>
<evidence type="ECO:0000256" key="1">
    <source>
        <dbReference type="ARBA" id="ARBA00004651"/>
    </source>
</evidence>
<feature type="transmembrane region" description="Helical" evidence="6">
    <location>
        <begin position="107"/>
        <end position="125"/>
    </location>
</feature>
<keyword evidence="2" id="KW-1003">Cell membrane</keyword>
<proteinExistence type="predicted"/>
<comment type="subcellular location">
    <subcellularLocation>
        <location evidence="1">Cell membrane</location>
        <topology evidence="1">Multi-pass membrane protein</topology>
    </subcellularLocation>
</comment>
<evidence type="ECO:0000256" key="4">
    <source>
        <dbReference type="ARBA" id="ARBA00022989"/>
    </source>
</evidence>
<dbReference type="AlphaFoldDB" id="A0A381XQX1"/>
<feature type="transmembrane region" description="Helical" evidence="6">
    <location>
        <begin position="72"/>
        <end position="95"/>
    </location>
</feature>
<dbReference type="InterPro" id="IPR051449">
    <property type="entry name" value="ABC-2_transporter_component"/>
</dbReference>
<reference evidence="7" key="1">
    <citation type="submission" date="2018-05" db="EMBL/GenBank/DDBJ databases">
        <authorList>
            <person name="Lanie J.A."/>
            <person name="Ng W.-L."/>
            <person name="Kazmierczak K.M."/>
            <person name="Andrzejewski T.M."/>
            <person name="Davidsen T.M."/>
            <person name="Wayne K.J."/>
            <person name="Tettelin H."/>
            <person name="Glass J.I."/>
            <person name="Rusch D."/>
            <person name="Podicherti R."/>
            <person name="Tsui H.-C.T."/>
            <person name="Winkler M.E."/>
        </authorList>
    </citation>
    <scope>NUCLEOTIDE SEQUENCE</scope>
</reference>
<dbReference type="Pfam" id="PF12679">
    <property type="entry name" value="ABC2_membrane_2"/>
    <property type="match status" value="1"/>
</dbReference>
<name>A0A381XQX1_9ZZZZ</name>
<evidence type="ECO:0000256" key="2">
    <source>
        <dbReference type="ARBA" id="ARBA00022475"/>
    </source>
</evidence>
<feature type="transmembrane region" description="Helical" evidence="6">
    <location>
        <begin position="191"/>
        <end position="209"/>
    </location>
</feature>
<dbReference type="EMBL" id="UINC01016047">
    <property type="protein sequence ID" value="SVA67118.1"/>
    <property type="molecule type" value="Genomic_DNA"/>
</dbReference>
<evidence type="ECO:0000313" key="7">
    <source>
        <dbReference type="EMBL" id="SVA67118.1"/>
    </source>
</evidence>
<evidence type="ECO:0000256" key="3">
    <source>
        <dbReference type="ARBA" id="ARBA00022692"/>
    </source>
</evidence>
<feature type="transmembrane region" description="Helical" evidence="6">
    <location>
        <begin position="132"/>
        <end position="154"/>
    </location>
</feature>
<dbReference type="PANTHER" id="PTHR30294">
    <property type="entry name" value="MEMBRANE COMPONENT OF ABC TRANSPORTER YHHJ-RELATED"/>
    <property type="match status" value="1"/>
</dbReference>
<evidence type="ECO:0000256" key="5">
    <source>
        <dbReference type="ARBA" id="ARBA00023136"/>
    </source>
</evidence>
<sequence length="215" mass="24144">MLTGIFTFYIGNFYARDQADLLPFFNFHPWLYLFLVPAISMRLWAEERKTGSIELLMTLPVTLWQSVLGKYLAAWGIIGIALLLTFPIWITVNYLGEPDNGVIITEYLASFLMAGGFLAIGACISATSRNQVIAFIITVVICFLFLLSGLPMVLDIFYGWAPQFIVDAVAGVSFLTHFNSLSKGVIDLRDIVYFTLIIVSWLYANTIVLEMKKAE</sequence>
<dbReference type="GO" id="GO:0140359">
    <property type="term" value="F:ABC-type transporter activity"/>
    <property type="evidence" value="ECO:0007669"/>
    <property type="project" value="InterPro"/>
</dbReference>
<gene>
    <name evidence="7" type="ORF">METZ01_LOCUS119972</name>
</gene>
<dbReference type="GO" id="GO:0005886">
    <property type="term" value="C:plasma membrane"/>
    <property type="evidence" value="ECO:0007669"/>
    <property type="project" value="UniProtKB-SubCell"/>
</dbReference>
<protein>
    <recommendedName>
        <fullName evidence="8">ABC-2 type transporter domain-containing protein</fullName>
    </recommendedName>
</protein>